<dbReference type="InterPro" id="IPR019050">
    <property type="entry name" value="FDF_dom"/>
</dbReference>
<dbReference type="AlphaFoldDB" id="A0AAD9FNI0"/>
<feature type="compositionally biased region" description="Low complexity" evidence="1">
    <location>
        <begin position="357"/>
        <end position="366"/>
    </location>
</feature>
<dbReference type="GO" id="GO:0034063">
    <property type="term" value="P:stress granule assembly"/>
    <property type="evidence" value="ECO:0007669"/>
    <property type="project" value="TreeGrafter"/>
</dbReference>
<comment type="caution">
    <text evidence="3">The sequence shown here is derived from an EMBL/GenBank/DDBJ whole genome shotgun (WGS) entry which is preliminary data.</text>
</comment>
<feature type="compositionally biased region" description="Basic and acidic residues" evidence="1">
    <location>
        <begin position="279"/>
        <end position="289"/>
    </location>
</feature>
<dbReference type="PANTHER" id="PTHR13586">
    <property type="entry name" value="SCD6 PROTEIN-RELATED"/>
    <property type="match status" value="1"/>
</dbReference>
<feature type="compositionally biased region" description="Basic and acidic residues" evidence="1">
    <location>
        <begin position="203"/>
        <end position="215"/>
    </location>
</feature>
<dbReference type="Proteomes" id="UP001182556">
    <property type="component" value="Unassembled WGS sequence"/>
</dbReference>
<feature type="region of interest" description="Disordered" evidence="1">
    <location>
        <begin position="100"/>
        <end position="366"/>
    </location>
</feature>
<dbReference type="SMART" id="SM01271">
    <property type="entry name" value="LSM14"/>
    <property type="match status" value="1"/>
</dbReference>
<dbReference type="InterPro" id="IPR025762">
    <property type="entry name" value="DFDF"/>
</dbReference>
<name>A0AAD9FNI0_PAPLA</name>
<feature type="domain" description="DFDF" evidence="2">
    <location>
        <begin position="182"/>
        <end position="218"/>
    </location>
</feature>
<feature type="compositionally biased region" description="Low complexity" evidence="1">
    <location>
        <begin position="246"/>
        <end position="257"/>
    </location>
</feature>
<evidence type="ECO:0000259" key="2">
    <source>
        <dbReference type="PROSITE" id="PS51512"/>
    </source>
</evidence>
<dbReference type="Gene3D" id="2.30.30.100">
    <property type="match status" value="1"/>
</dbReference>
<accession>A0AAD9FNI0</accession>
<sequence length="366" mass="38161">MAGAVDYSQFKGKPFQVISKLGVRYTGIFDHISQEDQTICLAQVYNHGTEDRPTARKLAGSASTLGWVRFHTESIESLALVENYVPPGQEEPIDPILASVSQSAPGASGPSQQSSQPPSSTPPASSSRSPSTSAPSQRHDLPPKPSGAAISAATALDRVQASLQDLSVDSGSRQPARRRPAAPAQAIEVPDAEFDFTAGTQAFEKERESRRKGPEDSAEDVGEPEHPPHPAALSPRAESEDGSLEPANGGQPAAPGGKKISSVYNKGSFFDGLSGESSRISRNEERSRNYDTFGEAGGSDQYGGGGGGYGGRGRGGHARGGGGGYRGGYNQGQGGYGRQQGGYGGRGRGGQRGGYGQPQRQGFEEL</sequence>
<protein>
    <recommendedName>
        <fullName evidence="2">DFDF domain-containing protein</fullName>
    </recommendedName>
</protein>
<dbReference type="PROSITE" id="PS51512">
    <property type="entry name" value="DFDF"/>
    <property type="match status" value="1"/>
</dbReference>
<dbReference type="GO" id="GO:0033962">
    <property type="term" value="P:P-body assembly"/>
    <property type="evidence" value="ECO:0007669"/>
    <property type="project" value="TreeGrafter"/>
</dbReference>
<organism evidence="3 4">
    <name type="scientific">Papiliotrema laurentii</name>
    <name type="common">Cryptococcus laurentii</name>
    <dbReference type="NCBI Taxonomy" id="5418"/>
    <lineage>
        <taxon>Eukaryota</taxon>
        <taxon>Fungi</taxon>
        <taxon>Dikarya</taxon>
        <taxon>Basidiomycota</taxon>
        <taxon>Agaricomycotina</taxon>
        <taxon>Tremellomycetes</taxon>
        <taxon>Tremellales</taxon>
        <taxon>Rhynchogastremaceae</taxon>
        <taxon>Papiliotrema</taxon>
    </lineage>
</organism>
<dbReference type="GO" id="GO:0000932">
    <property type="term" value="C:P-body"/>
    <property type="evidence" value="ECO:0007669"/>
    <property type="project" value="TreeGrafter"/>
</dbReference>
<evidence type="ECO:0000313" key="4">
    <source>
        <dbReference type="Proteomes" id="UP001182556"/>
    </source>
</evidence>
<proteinExistence type="predicted"/>
<dbReference type="GO" id="GO:0003729">
    <property type="term" value="F:mRNA binding"/>
    <property type="evidence" value="ECO:0007669"/>
    <property type="project" value="TreeGrafter"/>
</dbReference>
<dbReference type="InterPro" id="IPR025609">
    <property type="entry name" value="Lsm14-like_N"/>
</dbReference>
<feature type="compositionally biased region" description="Polar residues" evidence="1">
    <location>
        <begin position="161"/>
        <end position="172"/>
    </location>
</feature>
<dbReference type="InterPro" id="IPR010920">
    <property type="entry name" value="LSM_dom_sf"/>
</dbReference>
<reference evidence="3" key="1">
    <citation type="submission" date="2023-02" db="EMBL/GenBank/DDBJ databases">
        <title>Identification and recombinant expression of a fungal hydrolase from Papiliotrema laurentii that hydrolyzes apple cutin and clears colloidal polyester polyurethane.</title>
        <authorList>
            <consortium name="DOE Joint Genome Institute"/>
            <person name="Roman V.A."/>
            <person name="Bojanowski C."/>
            <person name="Crable B.R."/>
            <person name="Wagner D.N."/>
            <person name="Hung C.S."/>
            <person name="Nadeau L.J."/>
            <person name="Schratz L."/>
            <person name="Haridas S."/>
            <person name="Pangilinan J."/>
            <person name="Lipzen A."/>
            <person name="Na H."/>
            <person name="Yan M."/>
            <person name="Ng V."/>
            <person name="Grigoriev I.V."/>
            <person name="Spatafora J.W."/>
            <person name="Barlow D."/>
            <person name="Biffinger J."/>
            <person name="Kelley-Loughnane N."/>
            <person name="Varaljay V.A."/>
            <person name="Crookes-Goodson W.J."/>
        </authorList>
    </citation>
    <scope>NUCLEOTIDE SEQUENCE</scope>
    <source>
        <strain evidence="3">5307AH</strain>
    </source>
</reference>
<dbReference type="SMART" id="SM01199">
    <property type="entry name" value="FDF"/>
    <property type="match status" value="1"/>
</dbReference>
<feature type="compositionally biased region" description="Gly residues" evidence="1">
    <location>
        <begin position="295"/>
        <end position="356"/>
    </location>
</feature>
<evidence type="ECO:0000313" key="3">
    <source>
        <dbReference type="EMBL" id="KAK1921433.1"/>
    </source>
</evidence>
<dbReference type="PANTHER" id="PTHR13586:SF0">
    <property type="entry name" value="TRAILER HITCH, ISOFORM H"/>
    <property type="match status" value="1"/>
</dbReference>
<dbReference type="EMBL" id="JAODAN010000011">
    <property type="protein sequence ID" value="KAK1921433.1"/>
    <property type="molecule type" value="Genomic_DNA"/>
</dbReference>
<dbReference type="Pfam" id="PF12701">
    <property type="entry name" value="LSM14"/>
    <property type="match status" value="1"/>
</dbReference>
<dbReference type="SUPFAM" id="SSF50182">
    <property type="entry name" value="Sm-like ribonucleoproteins"/>
    <property type="match status" value="1"/>
</dbReference>
<gene>
    <name evidence="3" type="ORF">DB88DRAFT_542959</name>
</gene>
<evidence type="ECO:0000256" key="1">
    <source>
        <dbReference type="SAM" id="MobiDB-lite"/>
    </source>
</evidence>
<keyword evidence="4" id="KW-1185">Reference proteome</keyword>
<feature type="compositionally biased region" description="Low complexity" evidence="1">
    <location>
        <begin position="100"/>
        <end position="136"/>
    </location>
</feature>